<dbReference type="Proteomes" id="UP001562354">
    <property type="component" value="Unassembled WGS sequence"/>
</dbReference>
<dbReference type="GeneID" id="95978897"/>
<evidence type="ECO:0000256" key="3">
    <source>
        <dbReference type="ARBA" id="ARBA00020222"/>
    </source>
</evidence>
<protein>
    <recommendedName>
        <fullName evidence="3 11">Mitochondrial escape protein 2</fullName>
    </recommendedName>
</protein>
<comment type="similarity">
    <text evidence="2 11">Belongs to the YME2 family.</text>
</comment>
<evidence type="ECO:0000256" key="5">
    <source>
        <dbReference type="ARBA" id="ARBA00022792"/>
    </source>
</evidence>
<keyword evidence="11" id="KW-0507">mRNA processing</keyword>
<dbReference type="SUPFAM" id="SSF54928">
    <property type="entry name" value="RNA-binding domain, RBD"/>
    <property type="match status" value="1"/>
</dbReference>
<evidence type="ECO:0000256" key="10">
    <source>
        <dbReference type="PROSITE-ProRule" id="PRU00176"/>
    </source>
</evidence>
<keyword evidence="5 11" id="KW-0999">Mitochondrion inner membrane</keyword>
<reference evidence="14 15" key="1">
    <citation type="submission" date="2024-07" db="EMBL/GenBank/DDBJ databases">
        <title>Draft sequence of the Neodothiora populina.</title>
        <authorList>
            <person name="Drown D.D."/>
            <person name="Schuette U.S."/>
            <person name="Buechlein A.B."/>
            <person name="Rusch D.R."/>
            <person name="Winton L.W."/>
            <person name="Adams G.A."/>
        </authorList>
    </citation>
    <scope>NUCLEOTIDE SEQUENCE [LARGE SCALE GENOMIC DNA]</scope>
    <source>
        <strain evidence="14 15">CPC 39397</strain>
    </source>
</reference>
<keyword evidence="4" id="KW-0812">Transmembrane</keyword>
<comment type="caution">
    <text evidence="14">The sequence shown here is derived from an EMBL/GenBank/DDBJ whole genome shotgun (WGS) entry which is preliminary data.</text>
</comment>
<dbReference type="InterPro" id="IPR000504">
    <property type="entry name" value="RRM_dom"/>
</dbReference>
<evidence type="ECO:0000313" key="15">
    <source>
        <dbReference type="Proteomes" id="UP001562354"/>
    </source>
</evidence>
<evidence type="ECO:0000256" key="11">
    <source>
        <dbReference type="RuleBase" id="RU367108"/>
    </source>
</evidence>
<keyword evidence="10 11" id="KW-0694">RNA-binding</keyword>
<feature type="domain" description="RRM" evidence="13">
    <location>
        <begin position="186"/>
        <end position="278"/>
    </location>
</feature>
<keyword evidence="6" id="KW-1133">Transmembrane helix</keyword>
<evidence type="ECO:0000256" key="1">
    <source>
        <dbReference type="ARBA" id="ARBA00004434"/>
    </source>
</evidence>
<organism evidence="14 15">
    <name type="scientific">Neodothiora populina</name>
    <dbReference type="NCBI Taxonomy" id="2781224"/>
    <lineage>
        <taxon>Eukaryota</taxon>
        <taxon>Fungi</taxon>
        <taxon>Dikarya</taxon>
        <taxon>Ascomycota</taxon>
        <taxon>Pezizomycotina</taxon>
        <taxon>Dothideomycetes</taxon>
        <taxon>Dothideomycetidae</taxon>
        <taxon>Dothideales</taxon>
        <taxon>Dothioraceae</taxon>
        <taxon>Neodothiora</taxon>
    </lineage>
</organism>
<keyword evidence="12" id="KW-0175">Coiled coil</keyword>
<sequence length="844" mass="94038">MSTTRNFLGSSRLTSQSALTRSRSIQYQFKTCPPLFTSGARYASLEAGEGDTGHISAGRNQGVLFINNLYPLNLQWLFRFPFAADKLFPKLAARQRMFGAADAAKLVKDAQPSAEVLEVLPRLKEGGAFVKFSDATDENIPSIGKAVEKYLTEHPIKPFWAPLSRVQASIVRGKPWVEDLYRLPSARLRVEFLPTSPGGEVAELSQEQLYSFFRPYGKLAEIITQPSDSKVLPKYAQLDFNSIRKAVLAKNCLHGYTVNEAEGGGQLGTVFRISYEKKQKARWFMDWLTGHPRITIPALAALVAGITVAVFDPIRTAFIKAHITRTFKISDNKYFAWAKDLTNEFLTSVRLRHAPQDAGMEAIWEDRKVHIDQLQTWLMETADTFIIVQGPRGSGKRELVVDQALKSRKNKLVIDCKPIQEARGDSSTINATAAEVGYWPVFSWMNSISGLIDLAAQGATGVKTGFSETLENQLTKILNNTATALKQVALEGRKSDDKDANLTDDEYLEAHPERRPVVVIDNFLHKTQEGTVVYDKIAEWAARVTTSNLAHVVFLTNDVSYSKSLSKALPDRAFRQIGLSDTSLEVAKRFVINHLEFDPEDTEAGLKALSTTQRRKDLVELDDVLPALGGRLTDLEFLARRIKAGETPRKAVAEIVEQAASEILKMFVLNGGGGDERNWTPQQAWLLIRRLAKTNDASSSNVNADQGLRYNEILLSDAYKTAGDAALQALEQAELITIQSSAGRPYAIKPGRPVYLPAFQQLVKDNVLRSRLDLAVLTESIKIENASVEAYERELHLLGELPKQPSEVTGRVQWLLEKLRISQDKIEKYEREAGGLKKTLMSEF</sequence>
<dbReference type="PROSITE" id="PS50102">
    <property type="entry name" value="RRM"/>
    <property type="match status" value="1"/>
</dbReference>
<dbReference type="PANTHER" id="PTHR32198:SF2">
    <property type="entry name" value="MITOCHONDRIAL ESCAPE PROTEIN 2"/>
    <property type="match status" value="1"/>
</dbReference>
<dbReference type="CDD" id="cd12433">
    <property type="entry name" value="RRM_Yme2p_like"/>
    <property type="match status" value="1"/>
</dbReference>
<evidence type="ECO:0000256" key="7">
    <source>
        <dbReference type="ARBA" id="ARBA00023128"/>
    </source>
</evidence>
<evidence type="ECO:0000256" key="2">
    <source>
        <dbReference type="ARBA" id="ARBA00010320"/>
    </source>
</evidence>
<dbReference type="Pfam" id="PF10443">
    <property type="entry name" value="RNA12"/>
    <property type="match status" value="1"/>
</dbReference>
<comment type="function">
    <text evidence="9 11">Plays a role in maintaining the mitochondrial genome and in controlling the mtDNA escape. Involved in the regulation of mtDNA nucleotide structure and number. May have a dispensable role in early maturation of pre-rRNA.</text>
</comment>
<evidence type="ECO:0000259" key="13">
    <source>
        <dbReference type="PROSITE" id="PS50102"/>
    </source>
</evidence>
<dbReference type="InterPro" id="IPR039627">
    <property type="entry name" value="Yme2_C"/>
</dbReference>
<evidence type="ECO:0000256" key="6">
    <source>
        <dbReference type="ARBA" id="ARBA00022989"/>
    </source>
</evidence>
<dbReference type="Pfam" id="PF00076">
    <property type="entry name" value="RRM_1"/>
    <property type="match status" value="1"/>
</dbReference>
<gene>
    <name evidence="14" type="ORF">AAFC00_005198</name>
</gene>
<keyword evidence="8" id="KW-0472">Membrane</keyword>
<evidence type="ECO:0000256" key="8">
    <source>
        <dbReference type="ARBA" id="ARBA00023136"/>
    </source>
</evidence>
<proteinExistence type="inferred from homology"/>
<feature type="coiled-coil region" evidence="12">
    <location>
        <begin position="774"/>
        <end position="839"/>
    </location>
</feature>
<comment type="subcellular location">
    <subcellularLocation>
        <location evidence="1 11">Mitochondrion inner membrane</location>
        <topology evidence="1 11">Single-pass membrane protein</topology>
    </subcellularLocation>
</comment>
<evidence type="ECO:0000256" key="4">
    <source>
        <dbReference type="ARBA" id="ARBA00022692"/>
    </source>
</evidence>
<evidence type="ECO:0000256" key="12">
    <source>
        <dbReference type="SAM" id="Coils"/>
    </source>
</evidence>
<dbReference type="InterPro" id="IPR035979">
    <property type="entry name" value="RBD_domain_sf"/>
</dbReference>
<dbReference type="PANTHER" id="PTHR32198">
    <property type="entry name" value="MITOCHONDRIAL ESCAPE PROTEIN 2"/>
    <property type="match status" value="1"/>
</dbReference>
<evidence type="ECO:0000256" key="9">
    <source>
        <dbReference type="ARBA" id="ARBA00025276"/>
    </source>
</evidence>
<dbReference type="InterPro" id="IPR034260">
    <property type="entry name" value="Yme2_RRM"/>
</dbReference>
<accession>A0ABR3PKG4</accession>
<keyword evidence="7 11" id="KW-0496">Mitochondrion</keyword>
<dbReference type="RefSeq" id="XP_069202775.1">
    <property type="nucleotide sequence ID" value="XM_069344945.1"/>
</dbReference>
<dbReference type="EMBL" id="JBFMKM010000004">
    <property type="protein sequence ID" value="KAL1306503.1"/>
    <property type="molecule type" value="Genomic_DNA"/>
</dbReference>
<keyword evidence="15" id="KW-1185">Reference proteome</keyword>
<dbReference type="InterPro" id="IPR018850">
    <property type="entry name" value="Mt_escape_2_C"/>
</dbReference>
<evidence type="ECO:0000313" key="14">
    <source>
        <dbReference type="EMBL" id="KAL1306503.1"/>
    </source>
</evidence>
<name>A0ABR3PKG4_9PEZI</name>